<keyword evidence="2" id="KW-0378">Hydrolase</keyword>
<accession>A0A1H6IHU4</accession>
<keyword evidence="2" id="KW-0255">Endonuclease</keyword>
<dbReference type="CDD" id="cd01038">
    <property type="entry name" value="Endonuclease_DUF559"/>
    <property type="match status" value="1"/>
</dbReference>
<name>A0A1H6IHU4_9FLAO</name>
<dbReference type="InterPro" id="IPR047216">
    <property type="entry name" value="Endonuclease_DUF559_bact"/>
</dbReference>
<dbReference type="SUPFAM" id="SSF52980">
    <property type="entry name" value="Restriction endonuclease-like"/>
    <property type="match status" value="1"/>
</dbReference>
<dbReference type="AlphaFoldDB" id="A0A1H6IHU4"/>
<keyword evidence="3" id="KW-1185">Reference proteome</keyword>
<keyword evidence="2" id="KW-0540">Nuclease</keyword>
<feature type="domain" description="DUF559" evidence="1">
    <location>
        <begin position="23"/>
        <end position="127"/>
    </location>
</feature>
<evidence type="ECO:0000259" key="1">
    <source>
        <dbReference type="Pfam" id="PF04480"/>
    </source>
</evidence>
<dbReference type="PANTHER" id="PTHR38590:SF1">
    <property type="entry name" value="BLL0828 PROTEIN"/>
    <property type="match status" value="1"/>
</dbReference>
<evidence type="ECO:0000313" key="2">
    <source>
        <dbReference type="EMBL" id="SEH47472.1"/>
    </source>
</evidence>
<protein>
    <submittedName>
        <fullName evidence="2">Very-short-patch-repair endonuclease</fullName>
    </submittedName>
</protein>
<dbReference type="Proteomes" id="UP000198555">
    <property type="component" value="Unassembled WGS sequence"/>
</dbReference>
<dbReference type="GO" id="GO:0004519">
    <property type="term" value="F:endonuclease activity"/>
    <property type="evidence" value="ECO:0007669"/>
    <property type="project" value="UniProtKB-KW"/>
</dbReference>
<proteinExistence type="predicted"/>
<dbReference type="Pfam" id="PF04480">
    <property type="entry name" value="DUF559"/>
    <property type="match status" value="1"/>
</dbReference>
<dbReference type="EMBL" id="FNWX01000006">
    <property type="protein sequence ID" value="SEH47472.1"/>
    <property type="molecule type" value="Genomic_DNA"/>
</dbReference>
<dbReference type="PANTHER" id="PTHR38590">
    <property type="entry name" value="BLL0828 PROTEIN"/>
    <property type="match status" value="1"/>
</dbReference>
<dbReference type="STRING" id="420404.SAMN05421793_10638"/>
<dbReference type="InterPro" id="IPR011335">
    <property type="entry name" value="Restrct_endonuc-II-like"/>
</dbReference>
<dbReference type="RefSeq" id="WP_089768661.1">
    <property type="nucleotide sequence ID" value="NZ_FNWX01000006.1"/>
</dbReference>
<gene>
    <name evidence="2" type="ORF">SAMN05421793_10638</name>
</gene>
<reference evidence="3" key="1">
    <citation type="submission" date="2016-10" db="EMBL/GenBank/DDBJ databases">
        <authorList>
            <person name="Varghese N."/>
            <person name="Submissions S."/>
        </authorList>
    </citation>
    <scope>NUCLEOTIDE SEQUENCE [LARGE SCALE GENOMIC DNA]</scope>
    <source>
        <strain evidence="3">DSM 19326</strain>
    </source>
</reference>
<organism evidence="2 3">
    <name type="scientific">Epilithonimonas hominis</name>
    <dbReference type="NCBI Taxonomy" id="420404"/>
    <lineage>
        <taxon>Bacteria</taxon>
        <taxon>Pseudomonadati</taxon>
        <taxon>Bacteroidota</taxon>
        <taxon>Flavobacteriia</taxon>
        <taxon>Flavobacteriales</taxon>
        <taxon>Weeksellaceae</taxon>
        <taxon>Chryseobacterium group</taxon>
        <taxon>Epilithonimonas</taxon>
    </lineage>
</organism>
<dbReference type="Gene3D" id="3.40.960.10">
    <property type="entry name" value="VSR Endonuclease"/>
    <property type="match status" value="1"/>
</dbReference>
<sequence>MKKLTTNYVEGMWKGAPTSIFGKAKDLRKTETEAEKLLWKNLTNNQLGGFKFRRQHPISLYIADFYCHKLKLIIEIDGGYHFTKKQIPKDEERTKILEFNGVDVIRFSNDEVLSNIDNVLNEIEKYLPKV</sequence>
<dbReference type="InterPro" id="IPR007569">
    <property type="entry name" value="DUF559"/>
</dbReference>
<evidence type="ECO:0000313" key="3">
    <source>
        <dbReference type="Proteomes" id="UP000198555"/>
    </source>
</evidence>